<keyword evidence="3" id="KW-1185">Reference proteome</keyword>
<evidence type="ECO:0000313" key="2">
    <source>
        <dbReference type="EMBL" id="KAI5062407.1"/>
    </source>
</evidence>
<feature type="compositionally biased region" description="Low complexity" evidence="1">
    <location>
        <begin position="79"/>
        <end position="91"/>
    </location>
</feature>
<sequence length="279" mass="30408">MSKPTSTISRNLPEFPYTPAPAARKPLSALLSRSQFVTTVVSPASASASNPPSPTHPSSSSSSFSDLADPPPEPADFFSAQASPIPSSPSQTFPPSPAPAELLSARIESSILHSSRQASRQPSRSRSVKHPPPRAAEISKRPSSSRAARRLQSSKRSSLPSPSFTEASRPALIESGDRGSLTAHHRRRSSWRRLKKMGNRIESHLQGHPVIAQVSMDHQASFIGPHNLSAKSTCTYQAEFPFPRRYMCGGTLQASKQSYHTMFQKHPVIGMIIDCMFRF</sequence>
<dbReference type="AlphaFoldDB" id="A0A9D4Z6H0"/>
<dbReference type="EMBL" id="JABFUD020000022">
    <property type="protein sequence ID" value="KAI5062407.1"/>
    <property type="molecule type" value="Genomic_DNA"/>
</dbReference>
<name>A0A9D4Z6H0_ADICA</name>
<protein>
    <submittedName>
        <fullName evidence="2">Uncharacterized protein</fullName>
    </submittedName>
</protein>
<reference evidence="2" key="1">
    <citation type="submission" date="2021-01" db="EMBL/GenBank/DDBJ databases">
        <title>Adiantum capillus-veneris genome.</title>
        <authorList>
            <person name="Fang Y."/>
            <person name="Liao Q."/>
        </authorList>
    </citation>
    <scope>NUCLEOTIDE SEQUENCE</scope>
    <source>
        <strain evidence="2">H3</strain>
        <tissue evidence="2">Leaf</tissue>
    </source>
</reference>
<feature type="compositionally biased region" description="Low complexity" evidence="1">
    <location>
        <begin position="154"/>
        <end position="163"/>
    </location>
</feature>
<organism evidence="2 3">
    <name type="scientific">Adiantum capillus-veneris</name>
    <name type="common">Maidenhair fern</name>
    <dbReference type="NCBI Taxonomy" id="13818"/>
    <lineage>
        <taxon>Eukaryota</taxon>
        <taxon>Viridiplantae</taxon>
        <taxon>Streptophyta</taxon>
        <taxon>Embryophyta</taxon>
        <taxon>Tracheophyta</taxon>
        <taxon>Polypodiopsida</taxon>
        <taxon>Polypodiidae</taxon>
        <taxon>Polypodiales</taxon>
        <taxon>Pteridineae</taxon>
        <taxon>Pteridaceae</taxon>
        <taxon>Vittarioideae</taxon>
        <taxon>Adiantum</taxon>
    </lineage>
</organism>
<feature type="region of interest" description="Disordered" evidence="1">
    <location>
        <begin position="1"/>
        <end position="22"/>
    </location>
</feature>
<dbReference type="OrthoDB" id="2009237at2759"/>
<accession>A0A9D4Z6H0</accession>
<evidence type="ECO:0000256" key="1">
    <source>
        <dbReference type="SAM" id="MobiDB-lite"/>
    </source>
</evidence>
<feature type="compositionally biased region" description="Low complexity" evidence="1">
    <location>
        <begin position="114"/>
        <end position="125"/>
    </location>
</feature>
<feature type="region of interest" description="Disordered" evidence="1">
    <location>
        <begin position="40"/>
        <end position="190"/>
    </location>
</feature>
<feature type="compositionally biased region" description="Low complexity" evidence="1">
    <location>
        <begin position="42"/>
        <end position="68"/>
    </location>
</feature>
<feature type="compositionally biased region" description="Polar residues" evidence="1">
    <location>
        <begin position="1"/>
        <end position="10"/>
    </location>
</feature>
<gene>
    <name evidence="2" type="ORF">GOP47_0022946</name>
</gene>
<evidence type="ECO:0000313" key="3">
    <source>
        <dbReference type="Proteomes" id="UP000886520"/>
    </source>
</evidence>
<proteinExistence type="predicted"/>
<dbReference type="Proteomes" id="UP000886520">
    <property type="component" value="Chromosome 22"/>
</dbReference>
<comment type="caution">
    <text evidence="2">The sequence shown here is derived from an EMBL/GenBank/DDBJ whole genome shotgun (WGS) entry which is preliminary data.</text>
</comment>